<dbReference type="EMBL" id="CP021112">
    <property type="protein sequence ID" value="ARQ02731.1"/>
    <property type="molecule type" value="Genomic_DNA"/>
</dbReference>
<dbReference type="SUPFAM" id="SSF54909">
    <property type="entry name" value="Dimeric alpha+beta barrel"/>
    <property type="match status" value="1"/>
</dbReference>
<reference evidence="2 3" key="1">
    <citation type="submission" date="2017-05" db="EMBL/GenBank/DDBJ databases">
        <title>Full genome sequence of Pseudorhodoplanes sinuspersici.</title>
        <authorList>
            <person name="Dastgheib S.M.M."/>
            <person name="Shavandi M."/>
            <person name="Tirandaz H."/>
        </authorList>
    </citation>
    <scope>NUCLEOTIDE SEQUENCE [LARGE SCALE GENOMIC DNA]</scope>
    <source>
        <strain evidence="2 3">RIPI110</strain>
    </source>
</reference>
<accession>A0A1W7A038</accession>
<dbReference type="KEGG" id="psin:CAK95_03890"/>
<organism evidence="2 3">
    <name type="scientific">Pseudorhodoplanes sinuspersici</name>
    <dbReference type="NCBI Taxonomy" id="1235591"/>
    <lineage>
        <taxon>Bacteria</taxon>
        <taxon>Pseudomonadati</taxon>
        <taxon>Pseudomonadota</taxon>
        <taxon>Alphaproteobacteria</taxon>
        <taxon>Hyphomicrobiales</taxon>
        <taxon>Pseudorhodoplanes</taxon>
    </lineage>
</organism>
<dbReference type="InterPro" id="IPR012577">
    <property type="entry name" value="NIPSNAP"/>
</dbReference>
<dbReference type="Proteomes" id="UP000194137">
    <property type="component" value="Chromosome"/>
</dbReference>
<evidence type="ECO:0000256" key="1">
    <source>
        <dbReference type="ARBA" id="ARBA00005291"/>
    </source>
</evidence>
<comment type="similarity">
    <text evidence="1">Belongs to the NipSnap family.</text>
</comment>
<evidence type="ECO:0000313" key="3">
    <source>
        <dbReference type="Proteomes" id="UP000194137"/>
    </source>
</evidence>
<dbReference type="Pfam" id="PF07978">
    <property type="entry name" value="NIPSNAP"/>
    <property type="match status" value="1"/>
</dbReference>
<gene>
    <name evidence="2" type="ORF">CAK95_03890</name>
</gene>
<sequence>MLIDHRTYTVKPGTMQAHLDIYEQYGLATQTKHLGQPLAYMFTESGEMNTIVHIWVYENAADREKRRAAMQADPDWHVYLKKNREAGYLVSQVTKLMTPAKFAKMSR</sequence>
<dbReference type="InterPro" id="IPR011008">
    <property type="entry name" value="Dimeric_a/b-barrel"/>
</dbReference>
<dbReference type="RefSeq" id="WP_086091171.1">
    <property type="nucleotide sequence ID" value="NZ_CP021112.1"/>
</dbReference>
<evidence type="ECO:0000313" key="2">
    <source>
        <dbReference type="EMBL" id="ARQ02731.1"/>
    </source>
</evidence>
<dbReference type="AlphaFoldDB" id="A0A1W7A038"/>
<proteinExistence type="inferred from homology"/>
<dbReference type="InterPro" id="IPR051557">
    <property type="entry name" value="NipSnap_domain"/>
</dbReference>
<name>A0A1W7A038_9HYPH</name>
<dbReference type="PANTHER" id="PTHR21017:SF17">
    <property type="entry name" value="PROTEIN NIPSNAP"/>
    <property type="match status" value="1"/>
</dbReference>
<dbReference type="PANTHER" id="PTHR21017">
    <property type="entry name" value="NIPSNAP-RELATED"/>
    <property type="match status" value="1"/>
</dbReference>
<dbReference type="OrthoDB" id="4124121at2"/>
<protein>
    <submittedName>
        <fullName evidence="2">NIPSNAP family protein</fullName>
    </submittedName>
</protein>
<keyword evidence="3" id="KW-1185">Reference proteome</keyword>
<dbReference type="STRING" id="1235591.CAK95_03890"/>
<dbReference type="Gene3D" id="3.30.70.100">
    <property type="match status" value="1"/>
</dbReference>